<protein>
    <submittedName>
        <fullName evidence="2">Uncharacterized protein</fullName>
    </submittedName>
</protein>
<dbReference type="Proteomes" id="UP001295794">
    <property type="component" value="Unassembled WGS sequence"/>
</dbReference>
<evidence type="ECO:0000313" key="2">
    <source>
        <dbReference type="EMBL" id="CAK5278880.1"/>
    </source>
</evidence>
<proteinExistence type="predicted"/>
<accession>A0AAD2HNW7</accession>
<organism evidence="2 3">
    <name type="scientific">Mycena citricolor</name>
    <dbReference type="NCBI Taxonomy" id="2018698"/>
    <lineage>
        <taxon>Eukaryota</taxon>
        <taxon>Fungi</taxon>
        <taxon>Dikarya</taxon>
        <taxon>Basidiomycota</taxon>
        <taxon>Agaricomycotina</taxon>
        <taxon>Agaricomycetes</taxon>
        <taxon>Agaricomycetidae</taxon>
        <taxon>Agaricales</taxon>
        <taxon>Marasmiineae</taxon>
        <taxon>Mycenaceae</taxon>
        <taxon>Mycena</taxon>
    </lineage>
</organism>
<comment type="caution">
    <text evidence="2">The sequence shown here is derived from an EMBL/GenBank/DDBJ whole genome shotgun (WGS) entry which is preliminary data.</text>
</comment>
<dbReference type="AlphaFoldDB" id="A0AAD2HNW7"/>
<evidence type="ECO:0000313" key="1">
    <source>
        <dbReference type="EMBL" id="CAK5278861.1"/>
    </source>
</evidence>
<reference evidence="2" key="1">
    <citation type="submission" date="2023-11" db="EMBL/GenBank/DDBJ databases">
        <authorList>
            <person name="De Vega J J."/>
            <person name="De Vega J J."/>
        </authorList>
    </citation>
    <scope>NUCLEOTIDE SEQUENCE</scope>
</reference>
<dbReference type="EMBL" id="CAVNYO010000429">
    <property type="protein sequence ID" value="CAK5278861.1"/>
    <property type="molecule type" value="Genomic_DNA"/>
</dbReference>
<sequence>MTSSDLMEIFSQVTGRQDRSHPDGLYVGLAPTNYQYCMHWVL</sequence>
<dbReference type="EMBL" id="CAVNYO010000430">
    <property type="protein sequence ID" value="CAK5278880.1"/>
    <property type="molecule type" value="Genomic_DNA"/>
</dbReference>
<name>A0AAD2HNW7_9AGAR</name>
<gene>
    <name evidence="1" type="ORF">MYCIT1_LOCUS28513</name>
    <name evidence="2" type="ORF">MYCIT1_LOCUS28551</name>
</gene>
<keyword evidence="3" id="KW-1185">Reference proteome</keyword>
<evidence type="ECO:0000313" key="3">
    <source>
        <dbReference type="Proteomes" id="UP001295794"/>
    </source>
</evidence>